<comment type="caution">
    <text evidence="1">The sequence shown here is derived from an EMBL/GenBank/DDBJ whole genome shotgun (WGS) entry which is preliminary data.</text>
</comment>
<dbReference type="EMBL" id="WTPW01002385">
    <property type="protein sequence ID" value="KAF0384357.1"/>
    <property type="molecule type" value="Genomic_DNA"/>
</dbReference>
<evidence type="ECO:0000313" key="2">
    <source>
        <dbReference type="Proteomes" id="UP000439903"/>
    </source>
</evidence>
<accession>A0A8H3WZR6</accession>
<dbReference type="Proteomes" id="UP000439903">
    <property type="component" value="Unassembled WGS sequence"/>
</dbReference>
<organism evidence="1 2">
    <name type="scientific">Gigaspora margarita</name>
    <dbReference type="NCBI Taxonomy" id="4874"/>
    <lineage>
        <taxon>Eukaryota</taxon>
        <taxon>Fungi</taxon>
        <taxon>Fungi incertae sedis</taxon>
        <taxon>Mucoromycota</taxon>
        <taxon>Glomeromycotina</taxon>
        <taxon>Glomeromycetes</taxon>
        <taxon>Diversisporales</taxon>
        <taxon>Gigasporaceae</taxon>
        <taxon>Gigaspora</taxon>
    </lineage>
</organism>
<name>A0A8H3WZR6_GIGMA</name>
<evidence type="ECO:0000313" key="1">
    <source>
        <dbReference type="EMBL" id="KAF0384357.1"/>
    </source>
</evidence>
<reference evidence="1 2" key="1">
    <citation type="journal article" date="2019" name="Environ. Microbiol.">
        <title>At the nexus of three kingdoms: the genome of the mycorrhizal fungus Gigaspora margarita provides insights into plant, endobacterial and fungal interactions.</title>
        <authorList>
            <person name="Venice F."/>
            <person name="Ghignone S."/>
            <person name="Salvioli di Fossalunga A."/>
            <person name="Amselem J."/>
            <person name="Novero M."/>
            <person name="Xianan X."/>
            <person name="Sedzielewska Toro K."/>
            <person name="Morin E."/>
            <person name="Lipzen A."/>
            <person name="Grigoriev I.V."/>
            <person name="Henrissat B."/>
            <person name="Martin F.M."/>
            <person name="Bonfante P."/>
        </authorList>
    </citation>
    <scope>NUCLEOTIDE SEQUENCE [LARGE SCALE GENOMIC DNA]</scope>
    <source>
        <strain evidence="1 2">BEG34</strain>
    </source>
</reference>
<dbReference type="AlphaFoldDB" id="A0A8H3WZR6"/>
<sequence>MSTFTNASSVGKVSLPTIDKIEENWTSPEEIINFLRGKKLNIIESHFKVLHVLKDGKWEPLLRKLSVVTYEELKYHQLQDFVRTDIKEFKSEIEIQISTALCSTIDQEFLVSRSENMLHYLIDSLIRIPNTIFRHLGGKLPLEIDKDRGLRINNIKF</sequence>
<proteinExistence type="predicted"/>
<protein>
    <submittedName>
        <fullName evidence="1">Crinkler family protein</fullName>
    </submittedName>
</protein>
<keyword evidence="2" id="KW-1185">Reference proteome</keyword>
<gene>
    <name evidence="1" type="ORF">F8M41_011640</name>
</gene>